<feature type="non-terminal residue" evidence="5">
    <location>
        <position position="200"/>
    </location>
</feature>
<keyword evidence="3" id="KW-0808">Transferase</keyword>
<evidence type="ECO:0000256" key="1">
    <source>
        <dbReference type="ARBA" id="ARBA00011975"/>
    </source>
</evidence>
<keyword evidence="2" id="KW-0489">Methyltransferase</keyword>
<evidence type="ECO:0000256" key="3">
    <source>
        <dbReference type="ARBA" id="ARBA00022679"/>
    </source>
</evidence>
<dbReference type="PRINTS" id="PR00105">
    <property type="entry name" value="C5METTRFRASE"/>
</dbReference>
<dbReference type="GO" id="GO:0003886">
    <property type="term" value="F:DNA (cytosine-5-)-methyltransferase activity"/>
    <property type="evidence" value="ECO:0007669"/>
    <property type="project" value="UniProtKB-EC"/>
</dbReference>
<dbReference type="EMBL" id="BARU01018862">
    <property type="protein sequence ID" value="GAH60785.1"/>
    <property type="molecule type" value="Genomic_DNA"/>
</dbReference>
<evidence type="ECO:0000256" key="4">
    <source>
        <dbReference type="ARBA" id="ARBA00022691"/>
    </source>
</evidence>
<gene>
    <name evidence="5" type="ORF">S03H2_31129</name>
</gene>
<dbReference type="InterPro" id="IPR029063">
    <property type="entry name" value="SAM-dependent_MTases_sf"/>
</dbReference>
<evidence type="ECO:0000256" key="2">
    <source>
        <dbReference type="ARBA" id="ARBA00022603"/>
    </source>
</evidence>
<organism evidence="5">
    <name type="scientific">marine sediment metagenome</name>
    <dbReference type="NCBI Taxonomy" id="412755"/>
    <lineage>
        <taxon>unclassified sequences</taxon>
        <taxon>metagenomes</taxon>
        <taxon>ecological metagenomes</taxon>
    </lineage>
</organism>
<dbReference type="GO" id="GO:0005634">
    <property type="term" value="C:nucleus"/>
    <property type="evidence" value="ECO:0007669"/>
    <property type="project" value="TreeGrafter"/>
</dbReference>
<keyword evidence="4" id="KW-0949">S-adenosyl-L-methionine</keyword>
<accession>X1HUM9</accession>
<dbReference type="AlphaFoldDB" id="X1HUM9"/>
<dbReference type="EC" id="2.1.1.37" evidence="1"/>
<dbReference type="Pfam" id="PF00145">
    <property type="entry name" value="DNA_methylase"/>
    <property type="match status" value="1"/>
</dbReference>
<dbReference type="GO" id="GO:0003677">
    <property type="term" value="F:DNA binding"/>
    <property type="evidence" value="ECO:0007669"/>
    <property type="project" value="TreeGrafter"/>
</dbReference>
<sequence>MSAFSFSFIDLFSGCGGLSLGLMNVGWRGLFAIEQNPDAFKTLLHNLVEEGEHNAGILRFNWPNWLEKKPHEISEFVRTQRHQLAKMRGEVHLVAGGPPCQGFSFAGKRKGKDPRNGLFKYQLEVVEILQPELVLMENVRGIEIAFGASKKQRKKQQGRPKKSYAHRIREMLEVKGYEVQQHLLKAVDFGVPQFRPRYFT</sequence>
<dbReference type="SUPFAM" id="SSF53335">
    <property type="entry name" value="S-adenosyl-L-methionine-dependent methyltransferases"/>
    <property type="match status" value="1"/>
</dbReference>
<dbReference type="PANTHER" id="PTHR10629">
    <property type="entry name" value="CYTOSINE-SPECIFIC METHYLTRANSFERASE"/>
    <property type="match status" value="1"/>
</dbReference>
<dbReference type="InterPro" id="IPR001525">
    <property type="entry name" value="C5_MeTfrase"/>
</dbReference>
<name>X1HUM9_9ZZZZ</name>
<proteinExistence type="predicted"/>
<dbReference type="PANTHER" id="PTHR10629:SF52">
    <property type="entry name" value="DNA (CYTOSINE-5)-METHYLTRANSFERASE 1"/>
    <property type="match status" value="1"/>
</dbReference>
<dbReference type="GO" id="GO:0032259">
    <property type="term" value="P:methylation"/>
    <property type="evidence" value="ECO:0007669"/>
    <property type="project" value="UniProtKB-KW"/>
</dbReference>
<dbReference type="InterPro" id="IPR050390">
    <property type="entry name" value="C5-Methyltransferase"/>
</dbReference>
<protein>
    <recommendedName>
        <fullName evidence="1">DNA (cytosine-5-)-methyltransferase</fullName>
        <ecNumber evidence="1">2.1.1.37</ecNumber>
    </recommendedName>
</protein>
<dbReference type="Gene3D" id="3.40.50.150">
    <property type="entry name" value="Vaccinia Virus protein VP39"/>
    <property type="match status" value="1"/>
</dbReference>
<comment type="caution">
    <text evidence="5">The sequence shown here is derived from an EMBL/GenBank/DDBJ whole genome shotgun (WGS) entry which is preliminary data.</text>
</comment>
<dbReference type="GO" id="GO:0044027">
    <property type="term" value="P:negative regulation of gene expression via chromosomal CpG island methylation"/>
    <property type="evidence" value="ECO:0007669"/>
    <property type="project" value="TreeGrafter"/>
</dbReference>
<evidence type="ECO:0000313" key="5">
    <source>
        <dbReference type="EMBL" id="GAH60785.1"/>
    </source>
</evidence>
<dbReference type="PROSITE" id="PS51679">
    <property type="entry name" value="SAM_MT_C5"/>
    <property type="match status" value="1"/>
</dbReference>
<reference evidence="5" key="1">
    <citation type="journal article" date="2014" name="Front. Microbiol.">
        <title>High frequency of phylogenetically diverse reductive dehalogenase-homologous genes in deep subseafloor sedimentary metagenomes.</title>
        <authorList>
            <person name="Kawai M."/>
            <person name="Futagami T."/>
            <person name="Toyoda A."/>
            <person name="Takaki Y."/>
            <person name="Nishi S."/>
            <person name="Hori S."/>
            <person name="Arai W."/>
            <person name="Tsubouchi T."/>
            <person name="Morono Y."/>
            <person name="Uchiyama I."/>
            <person name="Ito T."/>
            <person name="Fujiyama A."/>
            <person name="Inagaki F."/>
            <person name="Takami H."/>
        </authorList>
    </citation>
    <scope>NUCLEOTIDE SEQUENCE</scope>
    <source>
        <strain evidence="5">Expedition CK06-06</strain>
    </source>
</reference>